<evidence type="ECO:0000256" key="1">
    <source>
        <dbReference type="SAM" id="SignalP"/>
    </source>
</evidence>
<feature type="signal peptide" evidence="1">
    <location>
        <begin position="1"/>
        <end position="27"/>
    </location>
</feature>
<evidence type="ECO:0000313" key="3">
    <source>
        <dbReference type="Proteomes" id="UP000654123"/>
    </source>
</evidence>
<proteinExistence type="predicted"/>
<reference evidence="2" key="2">
    <citation type="submission" date="2020-09" db="EMBL/GenBank/DDBJ databases">
        <authorList>
            <person name="Sun Q."/>
            <person name="Ohkuma M."/>
        </authorList>
    </citation>
    <scope>NUCLEOTIDE SEQUENCE</scope>
    <source>
        <strain evidence="2">JCM 4335</strain>
    </source>
</reference>
<accession>A0A918B0J1</accession>
<keyword evidence="1" id="KW-0732">Signal</keyword>
<comment type="caution">
    <text evidence="2">The sequence shown here is derived from an EMBL/GenBank/DDBJ whole genome shotgun (WGS) entry which is preliminary data.</text>
</comment>
<dbReference type="AlphaFoldDB" id="A0A918B0J1"/>
<organism evidence="2 3">
    <name type="scientific">Streptomyces roseolilacinus</name>
    <dbReference type="NCBI Taxonomy" id="66904"/>
    <lineage>
        <taxon>Bacteria</taxon>
        <taxon>Bacillati</taxon>
        <taxon>Actinomycetota</taxon>
        <taxon>Actinomycetes</taxon>
        <taxon>Kitasatosporales</taxon>
        <taxon>Streptomycetaceae</taxon>
        <taxon>Streptomyces</taxon>
    </lineage>
</organism>
<keyword evidence="3" id="KW-1185">Reference proteome</keyword>
<reference evidence="2" key="1">
    <citation type="journal article" date="2014" name="Int. J. Syst. Evol. Microbiol.">
        <title>Complete genome sequence of Corynebacterium casei LMG S-19264T (=DSM 44701T), isolated from a smear-ripened cheese.</title>
        <authorList>
            <consortium name="US DOE Joint Genome Institute (JGI-PGF)"/>
            <person name="Walter F."/>
            <person name="Albersmeier A."/>
            <person name="Kalinowski J."/>
            <person name="Ruckert C."/>
        </authorList>
    </citation>
    <scope>NUCLEOTIDE SEQUENCE</scope>
    <source>
        <strain evidence="2">JCM 4335</strain>
    </source>
</reference>
<name>A0A918B0J1_9ACTN</name>
<gene>
    <name evidence="2" type="ORF">GCM10010249_28560</name>
</gene>
<protein>
    <submittedName>
        <fullName evidence="2">Uncharacterized protein</fullName>
    </submittedName>
</protein>
<dbReference type="EMBL" id="BMSV01000005">
    <property type="protein sequence ID" value="GGQ08436.1"/>
    <property type="molecule type" value="Genomic_DNA"/>
</dbReference>
<dbReference type="Proteomes" id="UP000654123">
    <property type="component" value="Unassembled WGS sequence"/>
</dbReference>
<sequence length="108" mass="11401">MRKILTTLGTLATAGLLAVGLTTSAGAATGQMHVSQDGQTKVYDNPPARACIKSDPTKGDVTFTNRIDDYAYLTDAACTRLIEGPGDPYLRRGQTRTLPAGTSVMIRA</sequence>
<feature type="chain" id="PRO_5038024098" evidence="1">
    <location>
        <begin position="28"/>
        <end position="108"/>
    </location>
</feature>
<dbReference type="RefSeq" id="WP_189533636.1">
    <property type="nucleotide sequence ID" value="NZ_BMSV01000005.1"/>
</dbReference>
<evidence type="ECO:0000313" key="2">
    <source>
        <dbReference type="EMBL" id="GGQ08436.1"/>
    </source>
</evidence>